<accession>A0A0F9R7V5</accession>
<dbReference type="EMBL" id="LAZR01003159">
    <property type="protein sequence ID" value="KKN21306.1"/>
    <property type="molecule type" value="Genomic_DNA"/>
</dbReference>
<dbReference type="AlphaFoldDB" id="A0A0F9R7V5"/>
<feature type="compositionally biased region" description="Basic and acidic residues" evidence="1">
    <location>
        <begin position="61"/>
        <end position="70"/>
    </location>
</feature>
<gene>
    <name evidence="2" type="ORF">LCGC14_0926840</name>
</gene>
<organism evidence="2">
    <name type="scientific">marine sediment metagenome</name>
    <dbReference type="NCBI Taxonomy" id="412755"/>
    <lineage>
        <taxon>unclassified sequences</taxon>
        <taxon>metagenomes</taxon>
        <taxon>ecological metagenomes</taxon>
    </lineage>
</organism>
<evidence type="ECO:0000256" key="1">
    <source>
        <dbReference type="SAM" id="MobiDB-lite"/>
    </source>
</evidence>
<evidence type="ECO:0000313" key="2">
    <source>
        <dbReference type="EMBL" id="KKN21306.1"/>
    </source>
</evidence>
<protein>
    <submittedName>
        <fullName evidence="2">Uncharacterized protein</fullName>
    </submittedName>
</protein>
<name>A0A0F9R7V5_9ZZZZ</name>
<feature type="region of interest" description="Disordered" evidence="1">
    <location>
        <begin position="49"/>
        <end position="70"/>
    </location>
</feature>
<comment type="caution">
    <text evidence="2">The sequence shown here is derived from an EMBL/GenBank/DDBJ whole genome shotgun (WGS) entry which is preliminary data.</text>
</comment>
<sequence length="70" mass="8321">MSQSFKRLEKVREAGERNRMVAEMERGRGTVGEVLRRRSRIEVREERMSREIKRGKSPIFEAKERARGET</sequence>
<proteinExistence type="predicted"/>
<reference evidence="2" key="1">
    <citation type="journal article" date="2015" name="Nature">
        <title>Complex archaea that bridge the gap between prokaryotes and eukaryotes.</title>
        <authorList>
            <person name="Spang A."/>
            <person name="Saw J.H."/>
            <person name="Jorgensen S.L."/>
            <person name="Zaremba-Niedzwiedzka K."/>
            <person name="Martijn J."/>
            <person name="Lind A.E."/>
            <person name="van Eijk R."/>
            <person name="Schleper C."/>
            <person name="Guy L."/>
            <person name="Ettema T.J."/>
        </authorList>
    </citation>
    <scope>NUCLEOTIDE SEQUENCE</scope>
</reference>